<feature type="compositionally biased region" description="Basic and acidic residues" evidence="1">
    <location>
        <begin position="636"/>
        <end position="663"/>
    </location>
</feature>
<feature type="compositionally biased region" description="Basic and acidic residues" evidence="1">
    <location>
        <begin position="733"/>
        <end position="747"/>
    </location>
</feature>
<evidence type="ECO:0000256" key="1">
    <source>
        <dbReference type="SAM" id="MobiDB-lite"/>
    </source>
</evidence>
<feature type="compositionally biased region" description="Basic and acidic residues" evidence="1">
    <location>
        <begin position="198"/>
        <end position="210"/>
    </location>
</feature>
<gene>
    <name evidence="2" type="ORF">MSAN_01579500</name>
</gene>
<feature type="compositionally biased region" description="Basic and acidic residues" evidence="1">
    <location>
        <begin position="517"/>
        <end position="553"/>
    </location>
</feature>
<accession>A0A8H6Y1D9</accession>
<organism evidence="2 3">
    <name type="scientific">Mycena sanguinolenta</name>
    <dbReference type="NCBI Taxonomy" id="230812"/>
    <lineage>
        <taxon>Eukaryota</taxon>
        <taxon>Fungi</taxon>
        <taxon>Dikarya</taxon>
        <taxon>Basidiomycota</taxon>
        <taxon>Agaricomycotina</taxon>
        <taxon>Agaricomycetes</taxon>
        <taxon>Agaricomycetidae</taxon>
        <taxon>Agaricales</taxon>
        <taxon>Marasmiineae</taxon>
        <taxon>Mycenaceae</taxon>
        <taxon>Mycena</taxon>
    </lineage>
</organism>
<feature type="compositionally biased region" description="Basic and acidic residues" evidence="1">
    <location>
        <begin position="685"/>
        <end position="695"/>
    </location>
</feature>
<feature type="region of interest" description="Disordered" evidence="1">
    <location>
        <begin position="517"/>
        <end position="747"/>
    </location>
</feature>
<feature type="compositionally biased region" description="Low complexity" evidence="1">
    <location>
        <begin position="10"/>
        <end position="24"/>
    </location>
</feature>
<protein>
    <submittedName>
        <fullName evidence="2">Uncharacterized protein</fullName>
    </submittedName>
</protein>
<evidence type="ECO:0000313" key="2">
    <source>
        <dbReference type="EMBL" id="KAF7351473.1"/>
    </source>
</evidence>
<feature type="compositionally biased region" description="Low complexity" evidence="1">
    <location>
        <begin position="579"/>
        <end position="596"/>
    </location>
</feature>
<sequence length="747" mass="83656">MSATSSAKNTPTSSRSASPSLPRLQHSPPPSIRQSSSLLNSLVPLGHSPPPPSARRPLRPSSASSPPLPPRHSPPPQSRLSSPTVSPVESLRDLVPPVETLGTEASPEVDEAEPEPDTHGNSDINGDENELESEPEWHGISSHPRAKIVVAKKPIPRLGNAVDDDDDDAALPDVPGLTTWAKRNPGKPVLRSKPKQAIRPEQRRTLEDRAKSKKKRMVELQADIAQLNRARVSMIDELAVKHRFKLKLVKQQISASTAFKKSRKPSLIRAKIHYLTKVLNEGLAKNERFSLHEIRRRVANYPEFRNMSREFKTQLLKDLEEHRSTRKTGTRATNKAVAQDAAHVMKKLDEEIRNLFERRGMYGIAIFSKGHVQDKALPHILESASASNFIRETLKIDPMDLVAKFEQWCCSRDLGFTGVDTLPSMRKEVTRMVKGGLRIASKKEKCVMNYERYFKVVILGYGVIIVGWPKGIDFVSPTYISSVDDMRKLRDAWRDGTCHWKILSVREKEKYRKDYDDKVASGGDRRGGKAEAAGEKSRVKSRVVVEDKGKDKDKDEDEDINRSEEEPPRRTKTSGPCRKSAPSKKSGPSKTSVTSTAISRATRKDDQMDTGQGEEGEEPVKDSGRERKSTSSMLGSKKDESRKSDQQKERERAEKEKSRGEKSGRKRKHREGNKGRPGLSKKSRRGEGSSKRQREDDEEEDEPAAKKTKGSDSRPKPRPRYKKPCQSEGTAVEDARHVVLDGEGGER</sequence>
<dbReference type="OrthoDB" id="3253416at2759"/>
<comment type="caution">
    <text evidence="2">The sequence shown here is derived from an EMBL/GenBank/DDBJ whole genome shotgun (WGS) entry which is preliminary data.</text>
</comment>
<feature type="compositionally biased region" description="Basic and acidic residues" evidence="1">
    <location>
        <begin position="703"/>
        <end position="715"/>
    </location>
</feature>
<reference evidence="2" key="1">
    <citation type="submission" date="2020-05" db="EMBL/GenBank/DDBJ databases">
        <title>Mycena genomes resolve the evolution of fungal bioluminescence.</title>
        <authorList>
            <person name="Tsai I.J."/>
        </authorList>
    </citation>
    <scope>NUCLEOTIDE SEQUENCE</scope>
    <source>
        <strain evidence="2">160909Yilan</strain>
    </source>
</reference>
<proteinExistence type="predicted"/>
<feature type="compositionally biased region" description="Basic and acidic residues" evidence="1">
    <location>
        <begin position="618"/>
        <end position="629"/>
    </location>
</feature>
<keyword evidence="3" id="KW-1185">Reference proteome</keyword>
<dbReference type="EMBL" id="JACAZH010000013">
    <property type="protein sequence ID" value="KAF7351473.1"/>
    <property type="molecule type" value="Genomic_DNA"/>
</dbReference>
<dbReference type="AlphaFoldDB" id="A0A8H6Y1D9"/>
<feature type="compositionally biased region" description="Basic and acidic residues" evidence="1">
    <location>
        <begin position="560"/>
        <end position="569"/>
    </location>
</feature>
<name>A0A8H6Y1D9_9AGAR</name>
<feature type="region of interest" description="Disordered" evidence="1">
    <location>
        <begin position="1"/>
        <end position="143"/>
    </location>
</feature>
<evidence type="ECO:0000313" key="3">
    <source>
        <dbReference type="Proteomes" id="UP000623467"/>
    </source>
</evidence>
<dbReference type="Proteomes" id="UP000623467">
    <property type="component" value="Unassembled WGS sequence"/>
</dbReference>
<feature type="region of interest" description="Disordered" evidence="1">
    <location>
        <begin position="159"/>
        <end position="214"/>
    </location>
</feature>
<feature type="compositionally biased region" description="Pro residues" evidence="1">
    <location>
        <begin position="66"/>
        <end position="77"/>
    </location>
</feature>
<feature type="compositionally biased region" description="Acidic residues" evidence="1">
    <location>
        <begin position="125"/>
        <end position="134"/>
    </location>
</feature>